<dbReference type="FunFam" id="4.10.400.10:FF:000069">
    <property type="entry name" value="complement component C8 beta chain"/>
    <property type="match status" value="1"/>
</dbReference>
<evidence type="ECO:0000256" key="19">
    <source>
        <dbReference type="ARBA" id="ARBA00023157"/>
    </source>
</evidence>
<evidence type="ECO:0000256" key="7">
    <source>
        <dbReference type="ARBA" id="ARBA00022536"/>
    </source>
</evidence>
<dbReference type="InterPro" id="IPR036055">
    <property type="entry name" value="LDL_receptor-like_sf"/>
</dbReference>
<evidence type="ECO:0000256" key="11">
    <source>
        <dbReference type="ARBA" id="ARBA00022692"/>
    </source>
</evidence>
<keyword evidence="18" id="KW-0472">Membrane</keyword>
<feature type="non-terminal residue" evidence="28">
    <location>
        <position position="1"/>
    </location>
</feature>
<dbReference type="Proteomes" id="UP000242450">
    <property type="component" value="Chromosome 20"/>
</dbReference>
<dbReference type="PROSITE" id="PS50068">
    <property type="entry name" value="LDLRA_2"/>
    <property type="match status" value="1"/>
</dbReference>
<evidence type="ECO:0000256" key="2">
    <source>
        <dbReference type="ARBA" id="ARBA00004613"/>
    </source>
</evidence>
<keyword evidence="14" id="KW-0204">Cytolysis</keyword>
<dbReference type="PRINTS" id="PR00764">
    <property type="entry name" value="COMPLEMENTC9"/>
</dbReference>
<dbReference type="InterPro" id="IPR000884">
    <property type="entry name" value="TSP1_rpt"/>
</dbReference>
<evidence type="ECO:0000256" key="17">
    <source>
        <dbReference type="ARBA" id="ARBA00023058"/>
    </source>
</evidence>
<dbReference type="Gene3D" id="2.20.100.10">
    <property type="entry name" value="Thrombospondin type-1 (TSP1) repeat"/>
    <property type="match status" value="1"/>
</dbReference>
<keyword evidence="10" id="KW-0399">Innate immunity</keyword>
<evidence type="ECO:0000256" key="24">
    <source>
        <dbReference type="ARBA" id="ARBA00093292"/>
    </source>
</evidence>
<keyword evidence="11" id="KW-0812">Transmembrane</keyword>
<comment type="function">
    <text evidence="24">Component of the membrane attack complex (MAC), a multiprotein complex activated by the complement cascade, which inserts into a target cell membrane and forms a pore, leading to target cell membrane rupture and cell lysis. The MAC is initiated by proteolytic cleavage of C5 into complement C5b in response to the classical, alternative, lectin and GZMK complement pathways. The complement pathways consist in a cascade of proteins that leads to phagocytosis and breakdown of pathogens and signaling that strengthens the adaptive immune system. C8B, together with C8A and C8G, inserts into the target membrane, but does not form pores by itself. During MAC assembly, associates with C5b, C6 and C7 to form the C5b8 intermediate complex that inserts into the target membrane and traverses the bilayer increasing membrane rigidity.</text>
</comment>
<evidence type="ECO:0000256" key="4">
    <source>
        <dbReference type="ARBA" id="ARBA00013949"/>
    </source>
</evidence>
<dbReference type="SMART" id="SM00209">
    <property type="entry name" value="TSP1"/>
    <property type="match status" value="1"/>
</dbReference>
<dbReference type="InterPro" id="IPR036383">
    <property type="entry name" value="TSP1_rpt_sf"/>
</dbReference>
<dbReference type="Gene3D" id="4.10.400.10">
    <property type="entry name" value="Low-density Lipoprotein Receptor"/>
    <property type="match status" value="1"/>
</dbReference>
<evidence type="ECO:0000256" key="9">
    <source>
        <dbReference type="ARBA" id="ARBA00022553"/>
    </source>
</evidence>
<evidence type="ECO:0000256" key="6">
    <source>
        <dbReference type="ARBA" id="ARBA00022525"/>
    </source>
</evidence>
<dbReference type="FunFam" id="2.20.100.10:FF:000082">
    <property type="entry name" value="Complement component C8 beta chain"/>
    <property type="match status" value="1"/>
</dbReference>
<keyword evidence="17" id="KW-0473">Membrane attack complex</keyword>
<comment type="subcellular location">
    <subcellularLocation>
        <location evidence="2">Secreted</location>
    </subcellularLocation>
    <subcellularLocation>
        <location evidence="1">Target cell membrane</location>
        <topology evidence="1">Multi-pass membrane protein</topology>
    </subcellularLocation>
</comment>
<evidence type="ECO:0000256" key="22">
    <source>
        <dbReference type="ARBA" id="ARBA00023298"/>
    </source>
</evidence>
<protein>
    <recommendedName>
        <fullName evidence="4">Complement component C8 beta chain</fullName>
    </recommendedName>
    <alternativeName>
        <fullName evidence="23">Complement component 8 subunit beta</fullName>
    </alternativeName>
</protein>
<dbReference type="GO" id="GO:0005576">
    <property type="term" value="C:extracellular region"/>
    <property type="evidence" value="ECO:0007669"/>
    <property type="project" value="UniProtKB-SubCell"/>
</dbReference>
<dbReference type="PROSITE" id="PS00279">
    <property type="entry name" value="MACPF_1"/>
    <property type="match status" value="1"/>
</dbReference>
<feature type="disulfide bond" evidence="26">
    <location>
        <begin position="197"/>
        <end position="212"/>
    </location>
</feature>
<dbReference type="GO" id="GO:0005579">
    <property type="term" value="C:membrane attack complex"/>
    <property type="evidence" value="ECO:0007669"/>
    <property type="project" value="UniProtKB-KW"/>
</dbReference>
<dbReference type="Pfam" id="PF01823">
    <property type="entry name" value="MACPF"/>
    <property type="match status" value="1"/>
</dbReference>
<keyword evidence="16" id="KW-0180">Complement pathway</keyword>
<accession>A0A212CEU4</accession>
<keyword evidence="22" id="KW-1053">Target membrane</keyword>
<keyword evidence="19 26" id="KW-1015">Disulfide bond</keyword>
<dbReference type="GO" id="GO:0044218">
    <property type="term" value="C:other organism cell membrane"/>
    <property type="evidence" value="ECO:0007669"/>
    <property type="project" value="UniProtKB-KW"/>
</dbReference>
<dbReference type="PANTHER" id="PTHR45742">
    <property type="entry name" value="COMPLEMENT COMPONENT C6"/>
    <property type="match status" value="1"/>
</dbReference>
<dbReference type="SUPFAM" id="SSF57424">
    <property type="entry name" value="LDL receptor-like module"/>
    <property type="match status" value="1"/>
</dbReference>
<keyword evidence="9" id="KW-0597">Phosphoprotein</keyword>
<evidence type="ECO:0000256" key="18">
    <source>
        <dbReference type="ARBA" id="ARBA00023136"/>
    </source>
</evidence>
<dbReference type="GO" id="GO:0006957">
    <property type="term" value="P:complement activation, alternative pathway"/>
    <property type="evidence" value="ECO:0007669"/>
    <property type="project" value="UniProtKB-KW"/>
</dbReference>
<dbReference type="PROSITE" id="PS51412">
    <property type="entry name" value="MACPF_2"/>
    <property type="match status" value="1"/>
</dbReference>
<dbReference type="InterPro" id="IPR023415">
    <property type="entry name" value="LDLR_class-A_CS"/>
</dbReference>
<keyword evidence="29" id="KW-1185">Reference proteome</keyword>
<gene>
    <name evidence="28" type="ORF">Celaphus_00002492</name>
</gene>
<comment type="similarity">
    <text evidence="3">Belongs to the complement C6/C7/C8/C9 family.</text>
</comment>
<dbReference type="OrthoDB" id="6150863at2759"/>
<dbReference type="InterPro" id="IPR001862">
    <property type="entry name" value="MAC_perforin"/>
</dbReference>
<keyword evidence="21" id="KW-0325">Glycoprotein</keyword>
<dbReference type="Pfam" id="PF00057">
    <property type="entry name" value="Ldl_recept_a"/>
    <property type="match status" value="1"/>
</dbReference>
<dbReference type="PROSITE" id="PS01209">
    <property type="entry name" value="LDLRA_1"/>
    <property type="match status" value="1"/>
</dbReference>
<evidence type="ECO:0000256" key="14">
    <source>
        <dbReference type="ARBA" id="ARBA00022852"/>
    </source>
</evidence>
<keyword evidence="6" id="KW-0964">Secreted</keyword>
<name>A0A212CEU4_CEREH</name>
<evidence type="ECO:0000256" key="20">
    <source>
        <dbReference type="ARBA" id="ARBA00023162"/>
    </source>
</evidence>
<dbReference type="GO" id="GO:0006958">
    <property type="term" value="P:complement activation, classical pathway"/>
    <property type="evidence" value="ECO:0007669"/>
    <property type="project" value="UniProtKB-KW"/>
</dbReference>
<evidence type="ECO:0000313" key="29">
    <source>
        <dbReference type="Proteomes" id="UP000242450"/>
    </source>
</evidence>
<keyword evidence="5" id="KW-1134">Transmembrane beta strand</keyword>
<keyword evidence="7" id="KW-0245">EGF-like domain</keyword>
<dbReference type="SMART" id="SM00457">
    <property type="entry name" value="MACPF"/>
    <property type="match status" value="1"/>
</dbReference>
<comment type="subunit">
    <text evidence="25">Heterotrimer of 3 chains: alpha (C8A), beta (C8B) and gamma (C8G); the alpha and gamma chains are disulfide bonded. Component of the membrane attack complex (MAC), composed of complement C5b, C6, C7, C8A, C8B, C8G and multiple copies of the pore-forming subunit C9.</text>
</comment>
<proteinExistence type="inferred from homology"/>
<dbReference type="PANTHER" id="PTHR45742:SF5">
    <property type="entry name" value="COMPLEMENT COMPONENT C8 BETA CHAIN"/>
    <property type="match status" value="1"/>
</dbReference>
<dbReference type="InterPro" id="IPR002172">
    <property type="entry name" value="LDrepeatLR_classA_rpt"/>
</dbReference>
<evidence type="ECO:0000256" key="3">
    <source>
        <dbReference type="ARBA" id="ARBA00009214"/>
    </source>
</evidence>
<keyword evidence="15" id="KW-0391">Immunity</keyword>
<evidence type="ECO:0000256" key="8">
    <source>
        <dbReference type="ARBA" id="ARBA00022537"/>
    </source>
</evidence>
<comment type="caution">
    <text evidence="26">Lacks conserved residue(s) required for the propagation of feature annotation.</text>
</comment>
<evidence type="ECO:0000256" key="25">
    <source>
        <dbReference type="ARBA" id="ARBA00093472"/>
    </source>
</evidence>
<dbReference type="InterPro" id="IPR020864">
    <property type="entry name" value="MACPF"/>
</dbReference>
<organism evidence="28 29">
    <name type="scientific">Cervus elaphus hippelaphus</name>
    <name type="common">European red deer</name>
    <dbReference type="NCBI Taxonomy" id="46360"/>
    <lineage>
        <taxon>Eukaryota</taxon>
        <taxon>Metazoa</taxon>
        <taxon>Chordata</taxon>
        <taxon>Craniata</taxon>
        <taxon>Vertebrata</taxon>
        <taxon>Euteleostomi</taxon>
        <taxon>Mammalia</taxon>
        <taxon>Eutheria</taxon>
        <taxon>Laurasiatheria</taxon>
        <taxon>Artiodactyla</taxon>
        <taxon>Ruminantia</taxon>
        <taxon>Pecora</taxon>
        <taxon>Cervidae</taxon>
        <taxon>Cervinae</taxon>
        <taxon>Cervus</taxon>
    </lineage>
</organism>
<evidence type="ECO:0000256" key="15">
    <source>
        <dbReference type="ARBA" id="ARBA00022859"/>
    </source>
</evidence>
<evidence type="ECO:0000256" key="5">
    <source>
        <dbReference type="ARBA" id="ARBA00022452"/>
    </source>
</evidence>
<evidence type="ECO:0000313" key="28">
    <source>
        <dbReference type="EMBL" id="OWK04533.1"/>
    </source>
</evidence>
<dbReference type="CDD" id="cd00112">
    <property type="entry name" value="LDLa"/>
    <property type="match status" value="1"/>
</dbReference>
<dbReference type="SUPFAM" id="SSF82895">
    <property type="entry name" value="TSP-1 type 1 repeat"/>
    <property type="match status" value="1"/>
</dbReference>
<evidence type="ECO:0000256" key="26">
    <source>
        <dbReference type="PROSITE-ProRule" id="PRU00124"/>
    </source>
</evidence>
<evidence type="ECO:0000256" key="10">
    <source>
        <dbReference type="ARBA" id="ARBA00022588"/>
    </source>
</evidence>
<keyword evidence="12" id="KW-0732">Signal</keyword>
<reference evidence="28 29" key="1">
    <citation type="journal article" date="2018" name="Mol. Genet. Genomics">
        <title>The red deer Cervus elaphus genome CerEla1.0: sequencing, annotating, genes, and chromosomes.</title>
        <authorList>
            <person name="Bana N.A."/>
            <person name="Nyiri A."/>
            <person name="Nagy J."/>
            <person name="Frank K."/>
            <person name="Nagy T."/>
            <person name="Steger V."/>
            <person name="Schiller M."/>
            <person name="Lakatos P."/>
            <person name="Sugar L."/>
            <person name="Horn P."/>
            <person name="Barta E."/>
            <person name="Orosz L."/>
        </authorList>
    </citation>
    <scope>NUCLEOTIDE SEQUENCE [LARGE SCALE GENOMIC DNA]</scope>
    <source>
        <strain evidence="28">Hungarian</strain>
    </source>
</reference>
<comment type="caution">
    <text evidence="28">The sequence shown here is derived from an EMBL/GenBank/DDBJ whole genome shotgun (WGS) entry which is preliminary data.</text>
</comment>
<dbReference type="AlphaFoldDB" id="A0A212CEU4"/>
<keyword evidence="20" id="KW-0179">Complement alternate pathway</keyword>
<evidence type="ECO:0000256" key="16">
    <source>
        <dbReference type="ARBA" id="ARBA00022875"/>
    </source>
</evidence>
<evidence type="ECO:0000259" key="27">
    <source>
        <dbReference type="PROSITE" id="PS51412"/>
    </source>
</evidence>
<dbReference type="SMART" id="SM00192">
    <property type="entry name" value="LDLa"/>
    <property type="match status" value="1"/>
</dbReference>
<dbReference type="InterPro" id="IPR020863">
    <property type="entry name" value="MACPF_CS"/>
</dbReference>
<evidence type="ECO:0000256" key="21">
    <source>
        <dbReference type="ARBA" id="ARBA00023180"/>
    </source>
</evidence>
<dbReference type="GO" id="GO:0031640">
    <property type="term" value="P:killing of cells of another organism"/>
    <property type="evidence" value="ECO:0007669"/>
    <property type="project" value="UniProtKB-KW"/>
</dbReference>
<evidence type="ECO:0000256" key="1">
    <source>
        <dbReference type="ARBA" id="ARBA00004276"/>
    </source>
</evidence>
<evidence type="ECO:0000256" key="12">
    <source>
        <dbReference type="ARBA" id="ARBA00022729"/>
    </source>
</evidence>
<keyword evidence="13" id="KW-0677">Repeat</keyword>
<dbReference type="EMBL" id="MKHE01000020">
    <property type="protein sequence ID" value="OWK04533.1"/>
    <property type="molecule type" value="Genomic_DNA"/>
</dbReference>
<sequence length="685" mass="77143">VYSPEIEADGRIPWVDSSWNWELQSDFLSQRENEDLQDVGLEGTGRAVSSLCRPGIPRCAQLQWGAMEGLTQSDFHIRKFSQMQDVKGGERPPSLGSNAINESLAKTRQTRSVDVTPLPIDCELSSWSSWTTCDPCQKKKYRYAYLIRPSQFYGEPCNFSDKEVEDCVSNRPCRSQVRCEGFVCAQTGRCINRRLLCNGDNDCGDQSDEANCRKIYKKCQQEMEQYWAIGNLASGINLFTNNLEGPVLDHRYYAGVCSPHYILNTRFRKPYNVENFTPKTQGKYEFTLTEYESYSDFERNVTGTAISMSSFSLGLKLSGIFELGYSSTSNIGQHFISRIKRFSHTKSKFLHARSDLEVAHYKLKPRNLMLHHEFLQRVKQLPLEYSYGEYRDLYRDFGTHYITEAVLGGIYEYTLIMNKEAMERGDYSLKDVQTCAKHDFKIGAAIKAVYLNLGVSEAKCSDILNEIKDRNKKDSMVEDLVVLVRGGASEYVTALAYRELPTADLMQEWGDAVQYNPDIIKVKVMPLYELVTASDFAYSSTVKQNMKKALEEFQKEVSSCQCAPCQGNGVPVLKGTVSSVVCGSYHLDGLVLGPDHIRSTHPPEEHTVSASVLLDSKARPVRSRIGKMSPSMGSGIAGQTGLHVLEDIKQDKGSAPIRLLEMGATPAWALLQKHLTVKEGKEFSR</sequence>
<feature type="domain" description="MACPF" evidence="27">
    <location>
        <begin position="215"/>
        <end position="561"/>
    </location>
</feature>
<evidence type="ECO:0000256" key="13">
    <source>
        <dbReference type="ARBA" id="ARBA00022737"/>
    </source>
</evidence>
<dbReference type="PROSITE" id="PS50092">
    <property type="entry name" value="TSP1"/>
    <property type="match status" value="1"/>
</dbReference>
<keyword evidence="8" id="KW-1052">Target cell membrane</keyword>
<evidence type="ECO:0000256" key="23">
    <source>
        <dbReference type="ARBA" id="ARBA00031383"/>
    </source>
</evidence>